<accession>A0ABY7FTP5</accession>
<name>A0ABY7FTP5_MYAAR</name>
<evidence type="ECO:0000256" key="6">
    <source>
        <dbReference type="ARBA" id="ARBA00022801"/>
    </source>
</evidence>
<evidence type="ECO:0000256" key="1">
    <source>
        <dbReference type="ARBA" id="ARBA00001968"/>
    </source>
</evidence>
<reference evidence="9" key="1">
    <citation type="submission" date="2022-11" db="EMBL/GenBank/DDBJ databases">
        <title>Centuries of genome instability and evolution in soft-shell clam transmissible cancer (bioRxiv).</title>
        <authorList>
            <person name="Hart S.F.M."/>
            <person name="Yonemitsu M.A."/>
            <person name="Giersch R.M."/>
            <person name="Beal B.F."/>
            <person name="Arriagada G."/>
            <person name="Davis B.W."/>
            <person name="Ostrander E.A."/>
            <person name="Goff S.P."/>
            <person name="Metzger M.J."/>
        </authorList>
    </citation>
    <scope>NUCLEOTIDE SEQUENCE</scope>
    <source>
        <strain evidence="9">MELC-2E11</strain>
        <tissue evidence="9">Siphon/mantle</tissue>
    </source>
</reference>
<evidence type="ECO:0000256" key="3">
    <source>
        <dbReference type="ARBA" id="ARBA00006958"/>
    </source>
</evidence>
<dbReference type="InterPro" id="IPR045249">
    <property type="entry name" value="HARBI1-like"/>
</dbReference>
<evidence type="ECO:0000256" key="5">
    <source>
        <dbReference type="ARBA" id="ARBA00022723"/>
    </source>
</evidence>
<keyword evidence="7" id="KW-0539">Nucleus</keyword>
<keyword evidence="6" id="KW-0378">Hydrolase</keyword>
<comment type="cofactor">
    <cofactor evidence="1">
        <name>a divalent metal cation</name>
        <dbReference type="ChEBI" id="CHEBI:60240"/>
    </cofactor>
</comment>
<dbReference type="EMBL" id="CP111023">
    <property type="protein sequence ID" value="WAR22586.1"/>
    <property type="molecule type" value="Genomic_DNA"/>
</dbReference>
<comment type="subcellular location">
    <subcellularLocation>
        <location evidence="2">Nucleus</location>
    </subcellularLocation>
</comment>
<evidence type="ECO:0000256" key="7">
    <source>
        <dbReference type="ARBA" id="ARBA00023242"/>
    </source>
</evidence>
<dbReference type="InterPro" id="IPR027806">
    <property type="entry name" value="HARBI1_dom"/>
</dbReference>
<keyword evidence="5" id="KW-0479">Metal-binding</keyword>
<keyword evidence="4" id="KW-0540">Nuclease</keyword>
<feature type="domain" description="DDE Tnp4" evidence="8">
    <location>
        <begin position="119"/>
        <end position="225"/>
    </location>
</feature>
<dbReference type="PANTHER" id="PTHR22930">
    <property type="match status" value="1"/>
</dbReference>
<dbReference type="PANTHER" id="PTHR22930:SF289">
    <property type="entry name" value="DDE TNP4 DOMAIN-CONTAINING PROTEIN-RELATED"/>
    <property type="match status" value="1"/>
</dbReference>
<evidence type="ECO:0000313" key="10">
    <source>
        <dbReference type="Proteomes" id="UP001164746"/>
    </source>
</evidence>
<comment type="similarity">
    <text evidence="3">Belongs to the HARBI1 family.</text>
</comment>
<organism evidence="9 10">
    <name type="scientific">Mya arenaria</name>
    <name type="common">Soft-shell clam</name>
    <dbReference type="NCBI Taxonomy" id="6604"/>
    <lineage>
        <taxon>Eukaryota</taxon>
        <taxon>Metazoa</taxon>
        <taxon>Spiralia</taxon>
        <taxon>Lophotrochozoa</taxon>
        <taxon>Mollusca</taxon>
        <taxon>Bivalvia</taxon>
        <taxon>Autobranchia</taxon>
        <taxon>Heteroconchia</taxon>
        <taxon>Euheterodonta</taxon>
        <taxon>Imparidentia</taxon>
        <taxon>Neoheterodontei</taxon>
        <taxon>Myida</taxon>
        <taxon>Myoidea</taxon>
        <taxon>Myidae</taxon>
        <taxon>Mya</taxon>
    </lineage>
</organism>
<evidence type="ECO:0000313" key="9">
    <source>
        <dbReference type="EMBL" id="WAR22586.1"/>
    </source>
</evidence>
<evidence type="ECO:0000256" key="2">
    <source>
        <dbReference type="ARBA" id="ARBA00004123"/>
    </source>
</evidence>
<proteinExistence type="inferred from homology"/>
<evidence type="ECO:0000259" key="8">
    <source>
        <dbReference type="Pfam" id="PF13359"/>
    </source>
</evidence>
<dbReference type="Pfam" id="PF13359">
    <property type="entry name" value="DDE_Tnp_4"/>
    <property type="match status" value="1"/>
</dbReference>
<keyword evidence="10" id="KW-1185">Reference proteome</keyword>
<sequence length="308" mass="34455">MPIQKGSGLCVDLRFVSKKELPLHPIPVQSDAFSKIGMDLIGLLEETKMVLVGLRMLSKGNFLSESADIHGISKATAGRVFDDFLDAVIRNIGNVRDEVLRTKEGFFRKCRIPNIIGAVDGTLVPILAPKDNGVAFICRKGYHPINVMAVCDHEMRLEIFRFTDIVARWPGSQHDAAVFDDSTLKDHLETNQTGILLGDGGYPLRPYLLTPLLNPTTPQEIALNNVQIRGHAYIDQEERYNTHQPNVAKLLWHLHNFCIENNVPFPADMMMDYDNDNAQAACQIAQQNEQGQVFTLIARKKCHSSSVH</sequence>
<dbReference type="Proteomes" id="UP001164746">
    <property type="component" value="Chromosome 12"/>
</dbReference>
<gene>
    <name evidence="9" type="ORF">MAR_016560</name>
</gene>
<protein>
    <submittedName>
        <fullName evidence="9">HARB1-like protein</fullName>
    </submittedName>
</protein>
<evidence type="ECO:0000256" key="4">
    <source>
        <dbReference type="ARBA" id="ARBA00022722"/>
    </source>
</evidence>